<dbReference type="InterPro" id="IPR016120">
    <property type="entry name" value="Sig_transdc_His_kin_SpoOB"/>
</dbReference>
<protein>
    <recommendedName>
        <fullName evidence="6">Sensor kinase SpoOB-type protein</fullName>
    </recommendedName>
</protein>
<reference evidence="4" key="1">
    <citation type="journal article" date="2014" name="Int. J. Syst. Evol. Microbiol.">
        <title>Complete genome sequence of Corynebacterium casei LMG S-19264T (=DSM 44701T), isolated from a smear-ripened cheese.</title>
        <authorList>
            <consortium name="US DOE Joint Genome Institute (JGI-PGF)"/>
            <person name="Walter F."/>
            <person name="Albersmeier A."/>
            <person name="Kalinowski J."/>
            <person name="Ruckert C."/>
        </authorList>
    </citation>
    <scope>NUCLEOTIDE SEQUENCE</scope>
    <source>
        <strain evidence="4">JCM 18487</strain>
    </source>
</reference>
<dbReference type="Proteomes" id="UP000637695">
    <property type="component" value="Unassembled WGS sequence"/>
</dbReference>
<evidence type="ECO:0000256" key="2">
    <source>
        <dbReference type="ARBA" id="ARBA00022679"/>
    </source>
</evidence>
<accession>A0A917NF44</accession>
<sequence length="176" mass="19556">MEQDAAAAWESFRAHRHEVLNGLQMVKAYLQMGRGEDAHAWVNRLAAWLHSLSLWQARLEAEDHEVLWAVARCPRVTAVELWPKRKLARPLAAALADAWRWLDEQAAAHNTACVWVRGEAVVSGADGIEQVRLHLEASGGPSFPLADAPTHANPRVALHWVSSIKAHPGGKRHVCR</sequence>
<evidence type="ECO:0000313" key="5">
    <source>
        <dbReference type="Proteomes" id="UP000637695"/>
    </source>
</evidence>
<organism evidence="4 5">
    <name type="scientific">Alicyclobacillus cellulosilyticus</name>
    <dbReference type="NCBI Taxonomy" id="1003997"/>
    <lineage>
        <taxon>Bacteria</taxon>
        <taxon>Bacillati</taxon>
        <taxon>Bacillota</taxon>
        <taxon>Bacilli</taxon>
        <taxon>Bacillales</taxon>
        <taxon>Alicyclobacillaceae</taxon>
        <taxon>Alicyclobacillus</taxon>
    </lineage>
</organism>
<evidence type="ECO:0000256" key="3">
    <source>
        <dbReference type="ARBA" id="ARBA00022777"/>
    </source>
</evidence>
<name>A0A917NF44_9BACL</name>
<evidence type="ECO:0000256" key="1">
    <source>
        <dbReference type="ARBA" id="ARBA00022553"/>
    </source>
</evidence>
<dbReference type="Gene3D" id="1.10.287.130">
    <property type="match status" value="1"/>
</dbReference>
<gene>
    <name evidence="4" type="ORF">GCM10010885_02280</name>
</gene>
<evidence type="ECO:0000313" key="4">
    <source>
        <dbReference type="EMBL" id="GGI96161.1"/>
    </source>
</evidence>
<proteinExistence type="predicted"/>
<dbReference type="GO" id="GO:0000155">
    <property type="term" value="F:phosphorelay sensor kinase activity"/>
    <property type="evidence" value="ECO:0007669"/>
    <property type="project" value="InterPro"/>
</dbReference>
<dbReference type="RefSeq" id="WP_188880643.1">
    <property type="nucleotide sequence ID" value="NZ_BMOY01000002.1"/>
</dbReference>
<keyword evidence="2" id="KW-0808">Transferase</keyword>
<dbReference type="AlphaFoldDB" id="A0A917NF44"/>
<dbReference type="EMBL" id="BMOY01000002">
    <property type="protein sequence ID" value="GGI96161.1"/>
    <property type="molecule type" value="Genomic_DNA"/>
</dbReference>
<keyword evidence="5" id="KW-1185">Reference proteome</keyword>
<comment type="caution">
    <text evidence="4">The sequence shown here is derived from an EMBL/GenBank/DDBJ whole genome shotgun (WGS) entry which is preliminary data.</text>
</comment>
<reference evidence="4" key="2">
    <citation type="submission" date="2020-09" db="EMBL/GenBank/DDBJ databases">
        <authorList>
            <person name="Sun Q."/>
            <person name="Ohkuma M."/>
        </authorList>
    </citation>
    <scope>NUCLEOTIDE SEQUENCE</scope>
    <source>
        <strain evidence="4">JCM 18487</strain>
    </source>
</reference>
<keyword evidence="1" id="KW-0597">Phosphoprotein</keyword>
<evidence type="ECO:0008006" key="6">
    <source>
        <dbReference type="Google" id="ProtNLM"/>
    </source>
</evidence>
<keyword evidence="3" id="KW-0418">Kinase</keyword>
<dbReference type="SUPFAM" id="SSF55890">
    <property type="entry name" value="Sporulation response regulatory protein Spo0B"/>
    <property type="match status" value="1"/>
</dbReference>